<organism evidence="1 2">
    <name type="scientific">Trichomonas vaginalis (strain ATCC PRA-98 / G3)</name>
    <dbReference type="NCBI Taxonomy" id="412133"/>
    <lineage>
        <taxon>Eukaryota</taxon>
        <taxon>Metamonada</taxon>
        <taxon>Parabasalia</taxon>
        <taxon>Trichomonadida</taxon>
        <taxon>Trichomonadidae</taxon>
        <taxon>Trichomonas</taxon>
    </lineage>
</organism>
<dbReference type="InParanoid" id="A2FE32"/>
<dbReference type="VEuPathDB" id="TrichDB:TVAGG3_0553370"/>
<evidence type="ECO:0000313" key="2">
    <source>
        <dbReference type="Proteomes" id="UP000001542"/>
    </source>
</evidence>
<gene>
    <name evidence="1" type="ORF">TVAG_470250</name>
</gene>
<dbReference type="EMBL" id="DS113741">
    <property type="protein sequence ID" value="EAX96860.1"/>
    <property type="molecule type" value="Genomic_DNA"/>
</dbReference>
<dbReference type="RefSeq" id="XP_001309790.1">
    <property type="nucleotide sequence ID" value="XM_001309789.1"/>
</dbReference>
<protein>
    <submittedName>
        <fullName evidence="1">Uncharacterized protein</fullName>
    </submittedName>
</protein>
<sequence>MTAVMVEESEFSNRFVEDFLPSLGTLKSSGITIPPWLEPNFWDNCRHQDFARLIIVELFDYIISTVKRSNATKTNETPPEIESALLGISHIMLTFRVTFEKQSWTNYYNKIVMLPYPIVQYILVSLNKYTQSSEFNMKAVLNMITNKYDNLFTKQSMPLFNLILLLRTLHSDPSTARAFFVALKSRLESINTTSETIVLLHVIEIIVTIFPDLQKDFLLDLADQLKSVYILPLPASSKGFEIQKNVRKSIEYPGFLYYKLLRTIGSTNEATDAVIPFLFDANYQLLPTFLHSRQNPYFSIQKAFINYGNYYLVRKYNEKSRPAKEIIQILQNLDFDEKSEEKVIQEFNITKNPAPVEEFDVSTLAPPLIQLSQKKFSMTLFNILQTDTFVDGTECFMSPIPMRFISEIITPIARWAKTRPQNNIWDYKILVSSSASFMSHVLLGIIQGIFKFKEDISKMVLFIYLIQIDQTDYSPLSEYIGANDEIYSRFIHNVFSICSQIAPTLNSVSQTNFPLIVFEKQCSPNIWFSNPSPSAMIQNAIQDYLMFAQNMVSCYVWKAVLQFDQKSITVPFITSLHIGVQFSRGRFVDAEYSKKIKTKKVLISYDSVEVAPYEITSVALWNVDARLKIRPSDPTLIMEYINDTTNLDIDNFREQLKSQIKRIPVKQFYIAGNEKNPVYFNVFIDGITYEKIRTVTVFAMEFTEKKTHMTLNIPTFLPIE</sequence>
<dbReference type="AlphaFoldDB" id="A2FE32"/>
<evidence type="ECO:0000313" key="1">
    <source>
        <dbReference type="EMBL" id="EAX96860.1"/>
    </source>
</evidence>
<proteinExistence type="predicted"/>
<reference evidence="1" key="2">
    <citation type="journal article" date="2007" name="Science">
        <title>Draft genome sequence of the sexually transmitted pathogen Trichomonas vaginalis.</title>
        <authorList>
            <person name="Carlton J.M."/>
            <person name="Hirt R.P."/>
            <person name="Silva J.C."/>
            <person name="Delcher A.L."/>
            <person name="Schatz M."/>
            <person name="Zhao Q."/>
            <person name="Wortman J.R."/>
            <person name="Bidwell S.L."/>
            <person name="Alsmark U.C.M."/>
            <person name="Besteiro S."/>
            <person name="Sicheritz-Ponten T."/>
            <person name="Noel C.J."/>
            <person name="Dacks J.B."/>
            <person name="Foster P.G."/>
            <person name="Simillion C."/>
            <person name="Van de Peer Y."/>
            <person name="Miranda-Saavedra D."/>
            <person name="Barton G.J."/>
            <person name="Westrop G.D."/>
            <person name="Mueller S."/>
            <person name="Dessi D."/>
            <person name="Fiori P.L."/>
            <person name="Ren Q."/>
            <person name="Paulsen I."/>
            <person name="Zhang H."/>
            <person name="Bastida-Corcuera F.D."/>
            <person name="Simoes-Barbosa A."/>
            <person name="Brown M.T."/>
            <person name="Hayes R.D."/>
            <person name="Mukherjee M."/>
            <person name="Okumura C.Y."/>
            <person name="Schneider R."/>
            <person name="Smith A.J."/>
            <person name="Vanacova S."/>
            <person name="Villalvazo M."/>
            <person name="Haas B.J."/>
            <person name="Pertea M."/>
            <person name="Feldblyum T.V."/>
            <person name="Utterback T.R."/>
            <person name="Shu C.L."/>
            <person name="Osoegawa K."/>
            <person name="de Jong P.J."/>
            <person name="Hrdy I."/>
            <person name="Horvathova L."/>
            <person name="Zubacova Z."/>
            <person name="Dolezal P."/>
            <person name="Malik S.B."/>
            <person name="Logsdon J.M. Jr."/>
            <person name="Henze K."/>
            <person name="Gupta A."/>
            <person name="Wang C.C."/>
            <person name="Dunne R.L."/>
            <person name="Upcroft J.A."/>
            <person name="Upcroft P."/>
            <person name="White O."/>
            <person name="Salzberg S.L."/>
            <person name="Tang P."/>
            <person name="Chiu C.-H."/>
            <person name="Lee Y.-S."/>
            <person name="Embley T.M."/>
            <person name="Coombs G.H."/>
            <person name="Mottram J.C."/>
            <person name="Tachezy J."/>
            <person name="Fraser-Liggett C.M."/>
            <person name="Johnson P.J."/>
        </authorList>
    </citation>
    <scope>NUCLEOTIDE SEQUENCE [LARGE SCALE GENOMIC DNA]</scope>
    <source>
        <strain evidence="1">G3</strain>
    </source>
</reference>
<dbReference type="KEGG" id="tva:4754636"/>
<dbReference type="OrthoDB" id="10619808at2759"/>
<dbReference type="VEuPathDB" id="TrichDB:TVAG_470250"/>
<reference evidence="1" key="1">
    <citation type="submission" date="2006-10" db="EMBL/GenBank/DDBJ databases">
        <authorList>
            <person name="Amadeo P."/>
            <person name="Zhao Q."/>
            <person name="Wortman J."/>
            <person name="Fraser-Liggett C."/>
            <person name="Carlton J."/>
        </authorList>
    </citation>
    <scope>NUCLEOTIDE SEQUENCE</scope>
    <source>
        <strain evidence="1">G3</strain>
    </source>
</reference>
<accession>A2FE32</accession>
<dbReference type="Proteomes" id="UP000001542">
    <property type="component" value="Unassembled WGS sequence"/>
</dbReference>
<name>A2FE32_TRIV3</name>
<keyword evidence="2" id="KW-1185">Reference proteome</keyword>